<feature type="transmembrane region" description="Helical" evidence="7">
    <location>
        <begin position="32"/>
        <end position="56"/>
    </location>
</feature>
<dbReference type="EMBL" id="LJZR01000009">
    <property type="protein sequence ID" value="KPQ35957.1"/>
    <property type="molecule type" value="Genomic_DNA"/>
</dbReference>
<feature type="transmembrane region" description="Helical" evidence="7">
    <location>
        <begin position="251"/>
        <end position="275"/>
    </location>
</feature>
<dbReference type="Proteomes" id="UP000050465">
    <property type="component" value="Unassembled WGS sequence"/>
</dbReference>
<dbReference type="PANTHER" id="PTHR30576">
    <property type="entry name" value="COLANIC BIOSYNTHESIS UDP-GLUCOSE LIPID CARRIER TRANSFERASE"/>
    <property type="match status" value="1"/>
</dbReference>
<evidence type="ECO:0000259" key="8">
    <source>
        <dbReference type="Pfam" id="PF02397"/>
    </source>
</evidence>
<evidence type="ECO:0000313" key="9">
    <source>
        <dbReference type="EMBL" id="KPQ35957.1"/>
    </source>
</evidence>
<feature type="transmembrane region" description="Helical" evidence="7">
    <location>
        <begin position="68"/>
        <end position="89"/>
    </location>
</feature>
<comment type="subcellular location">
    <subcellularLocation>
        <location evidence="1">Membrane</location>
        <topology evidence="1">Multi-pass membrane protein</topology>
    </subcellularLocation>
</comment>
<dbReference type="InterPro" id="IPR017475">
    <property type="entry name" value="EPS_sugar_tfrase"/>
</dbReference>
<feature type="domain" description="Bacterial sugar transferase" evidence="8">
    <location>
        <begin position="249"/>
        <end position="438"/>
    </location>
</feature>
<dbReference type="AlphaFoldDB" id="A0A0P7ZZD3"/>
<proteinExistence type="inferred from homology"/>
<dbReference type="PANTHER" id="PTHR30576:SF23">
    <property type="entry name" value="GLUCOSYLTRANSFERASE"/>
    <property type="match status" value="1"/>
</dbReference>
<comment type="similarity">
    <text evidence="2">Belongs to the bacterial sugar transferase family.</text>
</comment>
<dbReference type="STRING" id="1666911.HLUCCA11_08660"/>
<evidence type="ECO:0000256" key="3">
    <source>
        <dbReference type="ARBA" id="ARBA00022679"/>
    </source>
</evidence>
<keyword evidence="3 9" id="KW-0808">Transferase</keyword>
<keyword evidence="6 7" id="KW-0472">Membrane</keyword>
<evidence type="ECO:0000256" key="4">
    <source>
        <dbReference type="ARBA" id="ARBA00022692"/>
    </source>
</evidence>
<evidence type="ECO:0000256" key="6">
    <source>
        <dbReference type="ARBA" id="ARBA00023136"/>
    </source>
</evidence>
<accession>A0A0P7ZZD3</accession>
<dbReference type="PATRIC" id="fig|1666911.3.peg.4117"/>
<dbReference type="NCBIfam" id="TIGR03025">
    <property type="entry name" value="EPS_sugtrans"/>
    <property type="match status" value="1"/>
</dbReference>
<dbReference type="InterPro" id="IPR003362">
    <property type="entry name" value="Bact_transf"/>
</dbReference>
<name>A0A0P7ZZD3_9CYAN</name>
<comment type="caution">
    <text evidence="9">The sequence shown here is derived from an EMBL/GenBank/DDBJ whole genome shotgun (WGS) entry which is preliminary data.</text>
</comment>
<keyword evidence="5 7" id="KW-1133">Transmembrane helix</keyword>
<evidence type="ECO:0000256" key="5">
    <source>
        <dbReference type="ARBA" id="ARBA00022989"/>
    </source>
</evidence>
<evidence type="ECO:0000313" key="10">
    <source>
        <dbReference type="Proteomes" id="UP000050465"/>
    </source>
</evidence>
<sequence>MVTSDILAISAAWKLAQFLNQFYSPLPASFVWWIWLGFPSVFWLFVISTLALFAYYRLYSHTNAAKDYAKAAQLISYVYLASLVISYFYDPSLDLPRSLFFSAWFSSIFTVITARLVTNRLLHQLAAKRKPTTVFLIAPACRLPALSQLVSQQPHYRVVGAAIAASAHSATVFQSILRHQPEEVLAESIPDAELASSLFWRLRGMGIVLRLLPSSREMIYRRGVPEIFASLPTLRIEASFFRGFDYRLKRWLDFLLAAVVTLIAIPFFFVIAIAIKLSSPGPVFFRQQRTGLHGKVFQVWKFRTMVVNAPELQAKLEQKNENIDGVMFKITSDPRVTSIGKFLRRTSLDELPQLFNVLLGQMSLVGPRPLPLRDTSLFDSWHHVRHQVLPGITGLWQISGRSTIKSFDDAVRLDLHYIDNWSLNLDLDILLETIKIVCSGKGAY</sequence>
<gene>
    <name evidence="9" type="ORF">HLUCCA11_08660</name>
</gene>
<feature type="transmembrane region" description="Helical" evidence="7">
    <location>
        <begin position="101"/>
        <end position="122"/>
    </location>
</feature>
<reference evidence="9 10" key="1">
    <citation type="submission" date="2015-09" db="EMBL/GenBank/DDBJ databases">
        <title>Identification and resolution of microdiversity through metagenomic sequencing of parallel consortia.</title>
        <authorList>
            <person name="Nelson W.C."/>
            <person name="Romine M.F."/>
            <person name="Lindemann S.R."/>
        </authorList>
    </citation>
    <scope>NUCLEOTIDE SEQUENCE [LARGE SCALE GENOMIC DNA]</scope>
    <source>
        <strain evidence="9">Ana</strain>
    </source>
</reference>
<dbReference type="Pfam" id="PF02397">
    <property type="entry name" value="Bac_transf"/>
    <property type="match status" value="1"/>
</dbReference>
<dbReference type="GO" id="GO:0016020">
    <property type="term" value="C:membrane"/>
    <property type="evidence" value="ECO:0007669"/>
    <property type="project" value="UniProtKB-SubCell"/>
</dbReference>
<dbReference type="GO" id="GO:0016780">
    <property type="term" value="F:phosphotransferase activity, for other substituted phosphate groups"/>
    <property type="evidence" value="ECO:0007669"/>
    <property type="project" value="TreeGrafter"/>
</dbReference>
<keyword evidence="4 7" id="KW-0812">Transmembrane</keyword>
<protein>
    <submittedName>
        <fullName evidence="9">Sugar transferases involved in lipopolysaccharide synthesis</fullName>
    </submittedName>
</protein>
<evidence type="ECO:0000256" key="2">
    <source>
        <dbReference type="ARBA" id="ARBA00006464"/>
    </source>
</evidence>
<evidence type="ECO:0000256" key="7">
    <source>
        <dbReference type="SAM" id="Phobius"/>
    </source>
</evidence>
<organism evidence="9 10">
    <name type="scientific">Phormidesmis priestleyi Ana</name>
    <dbReference type="NCBI Taxonomy" id="1666911"/>
    <lineage>
        <taxon>Bacteria</taxon>
        <taxon>Bacillati</taxon>
        <taxon>Cyanobacteriota</taxon>
        <taxon>Cyanophyceae</taxon>
        <taxon>Leptolyngbyales</taxon>
        <taxon>Leptolyngbyaceae</taxon>
        <taxon>Phormidesmis</taxon>
    </lineage>
</organism>
<evidence type="ECO:0000256" key="1">
    <source>
        <dbReference type="ARBA" id="ARBA00004141"/>
    </source>
</evidence>